<accession>A0A8J5SBK7</accession>
<name>A0A8J5SBK7_ZIZPA</name>
<evidence type="ECO:0000256" key="1">
    <source>
        <dbReference type="SAM" id="MobiDB-lite"/>
    </source>
</evidence>
<sequence length="83" mass="9137">MVSDQSLRAVRLPLAVAIQPSFMSEFHACSSFCSFRAFLVPESQLRFHRFGIGNAIPNPHHPSCHVISSSKKKKIEKPATAAS</sequence>
<reference evidence="2" key="2">
    <citation type="submission" date="2021-02" db="EMBL/GenBank/DDBJ databases">
        <authorList>
            <person name="Kimball J.A."/>
            <person name="Haas M.W."/>
            <person name="Macchietto M."/>
            <person name="Kono T."/>
            <person name="Duquette J."/>
            <person name="Shao M."/>
        </authorList>
    </citation>
    <scope>NUCLEOTIDE SEQUENCE</scope>
    <source>
        <tissue evidence="2">Fresh leaf tissue</tissue>
    </source>
</reference>
<proteinExistence type="predicted"/>
<organism evidence="2 3">
    <name type="scientific">Zizania palustris</name>
    <name type="common">Northern wild rice</name>
    <dbReference type="NCBI Taxonomy" id="103762"/>
    <lineage>
        <taxon>Eukaryota</taxon>
        <taxon>Viridiplantae</taxon>
        <taxon>Streptophyta</taxon>
        <taxon>Embryophyta</taxon>
        <taxon>Tracheophyta</taxon>
        <taxon>Spermatophyta</taxon>
        <taxon>Magnoliopsida</taxon>
        <taxon>Liliopsida</taxon>
        <taxon>Poales</taxon>
        <taxon>Poaceae</taxon>
        <taxon>BOP clade</taxon>
        <taxon>Oryzoideae</taxon>
        <taxon>Oryzeae</taxon>
        <taxon>Zizaniinae</taxon>
        <taxon>Zizania</taxon>
    </lineage>
</organism>
<feature type="region of interest" description="Disordered" evidence="1">
    <location>
        <begin position="57"/>
        <end position="83"/>
    </location>
</feature>
<gene>
    <name evidence="2" type="ORF">GUJ93_ZPchr0005g15979</name>
</gene>
<evidence type="ECO:0000313" key="2">
    <source>
        <dbReference type="EMBL" id="KAG8068608.1"/>
    </source>
</evidence>
<evidence type="ECO:0000313" key="3">
    <source>
        <dbReference type="Proteomes" id="UP000729402"/>
    </source>
</evidence>
<dbReference type="EMBL" id="JAAALK010000284">
    <property type="protein sequence ID" value="KAG8068608.1"/>
    <property type="molecule type" value="Genomic_DNA"/>
</dbReference>
<protein>
    <submittedName>
        <fullName evidence="2">Uncharacterized protein</fullName>
    </submittedName>
</protein>
<comment type="caution">
    <text evidence="2">The sequence shown here is derived from an EMBL/GenBank/DDBJ whole genome shotgun (WGS) entry which is preliminary data.</text>
</comment>
<keyword evidence="3" id="KW-1185">Reference proteome</keyword>
<dbReference type="Proteomes" id="UP000729402">
    <property type="component" value="Unassembled WGS sequence"/>
</dbReference>
<dbReference type="AlphaFoldDB" id="A0A8J5SBK7"/>
<reference evidence="2" key="1">
    <citation type="journal article" date="2021" name="bioRxiv">
        <title>Whole Genome Assembly and Annotation of Northern Wild Rice, Zizania palustris L., Supports a Whole Genome Duplication in the Zizania Genus.</title>
        <authorList>
            <person name="Haas M."/>
            <person name="Kono T."/>
            <person name="Macchietto M."/>
            <person name="Millas R."/>
            <person name="McGilp L."/>
            <person name="Shao M."/>
            <person name="Duquette J."/>
            <person name="Hirsch C.N."/>
            <person name="Kimball J."/>
        </authorList>
    </citation>
    <scope>NUCLEOTIDE SEQUENCE</scope>
    <source>
        <tissue evidence="2">Fresh leaf tissue</tissue>
    </source>
</reference>